<keyword evidence="1" id="KW-0472">Membrane</keyword>
<organism evidence="3 4">
    <name type="scientific">Thermohalobaculum xanthum</name>
    <dbReference type="NCBI Taxonomy" id="2753746"/>
    <lineage>
        <taxon>Bacteria</taxon>
        <taxon>Pseudomonadati</taxon>
        <taxon>Pseudomonadota</taxon>
        <taxon>Alphaproteobacteria</taxon>
        <taxon>Rhodobacterales</taxon>
        <taxon>Paracoccaceae</taxon>
        <taxon>Thermohalobaculum</taxon>
    </lineage>
</organism>
<keyword evidence="1" id="KW-1133">Transmembrane helix</keyword>
<evidence type="ECO:0000256" key="1">
    <source>
        <dbReference type="SAM" id="Phobius"/>
    </source>
</evidence>
<dbReference type="InterPro" id="IPR012422">
    <property type="entry name" value="Cyt_c_oxidase_su4_bac-aa3"/>
</dbReference>
<keyword evidence="1" id="KW-0812">Transmembrane</keyword>
<evidence type="ECO:0000259" key="2">
    <source>
        <dbReference type="Pfam" id="PF07835"/>
    </source>
</evidence>
<accession>A0A8J7SJ62</accession>
<feature type="transmembrane region" description="Helical" evidence="1">
    <location>
        <begin position="21"/>
        <end position="42"/>
    </location>
</feature>
<dbReference type="SUPFAM" id="SSF81469">
    <property type="entry name" value="Bacterial aa3 type cytochrome c oxidase subunit IV"/>
    <property type="match status" value="1"/>
</dbReference>
<reference evidence="3" key="1">
    <citation type="submission" date="2020-12" db="EMBL/GenBank/DDBJ databases">
        <title>Bacterial taxonomy.</title>
        <authorList>
            <person name="Pan X."/>
        </authorList>
    </citation>
    <scope>NUCLEOTIDE SEQUENCE</scope>
    <source>
        <strain evidence="3">M0105</strain>
    </source>
</reference>
<dbReference type="Gene3D" id="1.20.5.160">
    <property type="entry name" value="Bacterial aa3 type cytochrome c oxidase subunit IV"/>
    <property type="match status" value="1"/>
</dbReference>
<name>A0A8J7SJ62_9RHOB</name>
<evidence type="ECO:0000313" key="3">
    <source>
        <dbReference type="EMBL" id="MBK0400760.1"/>
    </source>
</evidence>
<dbReference type="InterPro" id="IPR036596">
    <property type="entry name" value="Cyt-C_aa3_sf"/>
</dbReference>
<dbReference type="AlphaFoldDB" id="A0A8J7SJ62"/>
<comment type="caution">
    <text evidence="3">The sequence shown here is derived from an EMBL/GenBank/DDBJ whole genome shotgun (WGS) entry which is preliminary data.</text>
</comment>
<protein>
    <submittedName>
        <fullName evidence="3">Aa3-type cytochrome c oxidase subunit IV</fullName>
    </submittedName>
</protein>
<keyword evidence="4" id="KW-1185">Reference proteome</keyword>
<evidence type="ECO:0000313" key="4">
    <source>
        <dbReference type="Proteomes" id="UP000655420"/>
    </source>
</evidence>
<sequence length="44" mass="4615">MASHEHGSMDISAHERTFEGFLKACAIVAVGSALILILLAFVGT</sequence>
<dbReference type="RefSeq" id="WP_200612205.1">
    <property type="nucleotide sequence ID" value="NZ_JAEHHL010000010.1"/>
</dbReference>
<feature type="domain" description="Cytochrome c oxidase subunit IV bacterial aa3 type" evidence="2">
    <location>
        <begin position="4"/>
        <end position="41"/>
    </location>
</feature>
<gene>
    <name evidence="3" type="ORF">H0I76_16290</name>
</gene>
<dbReference type="Proteomes" id="UP000655420">
    <property type="component" value="Unassembled WGS sequence"/>
</dbReference>
<dbReference type="Pfam" id="PF07835">
    <property type="entry name" value="COX4_pro_2"/>
    <property type="match status" value="1"/>
</dbReference>
<dbReference type="EMBL" id="JAEHHL010000010">
    <property type="protein sequence ID" value="MBK0400760.1"/>
    <property type="molecule type" value="Genomic_DNA"/>
</dbReference>
<proteinExistence type="predicted"/>